<accession>A0ABP0VGQ0</accession>
<organism evidence="3 4">
    <name type="scientific">Sphagnum jensenii</name>
    <dbReference type="NCBI Taxonomy" id="128206"/>
    <lineage>
        <taxon>Eukaryota</taxon>
        <taxon>Viridiplantae</taxon>
        <taxon>Streptophyta</taxon>
        <taxon>Embryophyta</taxon>
        <taxon>Bryophyta</taxon>
        <taxon>Sphagnophytina</taxon>
        <taxon>Sphagnopsida</taxon>
        <taxon>Sphagnales</taxon>
        <taxon>Sphagnaceae</taxon>
        <taxon>Sphagnum</taxon>
    </lineage>
</organism>
<sequence length="502" mass="56963">MTVLSSSVLQLDDINDIDEVFDEVGKQAAFDALLMDFSFYRPTDKQLEFHAAGLKARERLFLGGNRTGKTFAVCVELAMHLTGRYPNDWNGYRYKRPISAIASSINLKDTRDILQKNLFVGHPAKGMPPAVQSSLILEKSNTNIAGAYDTVLIRHKSGGLSELKFKAFEQGASSFQGVQADFIHLDELPSYEVYLEALTRTAAFDNEKTFITLTMWPEKGYTDMLAHFMDNAPAGEVRKERFYIVASWADNKYLPKEEADRLRESYPAWQIEAREHGVPVFGHGKVFTMPEEEIFMEPFEVPAPWHQVYGLDLSSSSNGTWGAVLLAIDRDNDIVYAMRDYERSDLTPMEHAYNIKQMVPEWCVGMNDPAGAGENMHTKEKTLDFLKDTCGLTLINAYKANGTKEATIADIYMRYRSDKFKIMYAPAKKNEDGTTTPERGCRHLVREWRQYARDDKGNILKKNDHTIDALLYALGGLYHAVNQSSYDDDFSSDPDFSYMFGE</sequence>
<dbReference type="EMBL" id="CAXAQS010000891">
    <property type="protein sequence ID" value="CAK9253544.1"/>
    <property type="molecule type" value="Genomic_DNA"/>
</dbReference>
<proteinExistence type="predicted"/>
<evidence type="ECO:0000256" key="1">
    <source>
        <dbReference type="ARBA" id="ARBA00022612"/>
    </source>
</evidence>
<feature type="domain" description="Terminase large subunit gp17-like C-terminal" evidence="2">
    <location>
        <begin position="310"/>
        <end position="474"/>
    </location>
</feature>
<name>A0ABP0VGQ0_9BRYO</name>
<reference evidence="3" key="1">
    <citation type="submission" date="2024-02" db="EMBL/GenBank/DDBJ databases">
        <authorList>
            <consortium name="ELIXIR-Norway"/>
            <consortium name="Elixir Norway"/>
        </authorList>
    </citation>
    <scope>NUCLEOTIDE SEQUENCE</scope>
</reference>
<dbReference type="Gene3D" id="3.40.50.300">
    <property type="entry name" value="P-loop containing nucleotide triphosphate hydrolases"/>
    <property type="match status" value="1"/>
</dbReference>
<keyword evidence="4" id="KW-1185">Reference proteome</keyword>
<protein>
    <recommendedName>
        <fullName evidence="2">Terminase large subunit gp17-like C-terminal domain-containing protein</fullName>
    </recommendedName>
</protein>
<dbReference type="Pfam" id="PF17289">
    <property type="entry name" value="Terminase_6C"/>
    <property type="match status" value="1"/>
</dbReference>
<evidence type="ECO:0000313" key="4">
    <source>
        <dbReference type="Proteomes" id="UP001497444"/>
    </source>
</evidence>
<dbReference type="Gene3D" id="3.30.420.280">
    <property type="match status" value="1"/>
</dbReference>
<dbReference type="InterPro" id="IPR035421">
    <property type="entry name" value="Terminase_6C"/>
</dbReference>
<comment type="caution">
    <text evidence="3">The sequence shown here is derived from an EMBL/GenBank/DDBJ whole genome shotgun (WGS) entry which is preliminary data.</text>
</comment>
<keyword evidence="1" id="KW-1188">Viral release from host cell</keyword>
<dbReference type="Pfam" id="PF03237">
    <property type="entry name" value="Terminase_6N"/>
    <property type="match status" value="1"/>
</dbReference>
<dbReference type="InterPro" id="IPR027417">
    <property type="entry name" value="P-loop_NTPase"/>
</dbReference>
<evidence type="ECO:0000259" key="2">
    <source>
        <dbReference type="Pfam" id="PF17289"/>
    </source>
</evidence>
<evidence type="ECO:0000313" key="3">
    <source>
        <dbReference type="EMBL" id="CAK9253544.1"/>
    </source>
</evidence>
<dbReference type="Proteomes" id="UP001497444">
    <property type="component" value="Unassembled WGS sequence"/>
</dbReference>
<gene>
    <name evidence="3" type="ORF">CSSPJE1EN1_LOCUS28922</name>
</gene>